<evidence type="ECO:0000256" key="17">
    <source>
        <dbReference type="SAM" id="Phobius"/>
    </source>
</evidence>
<dbReference type="Proteomes" id="UP000515145">
    <property type="component" value="Chromosome 15"/>
</dbReference>
<evidence type="ECO:0000256" key="9">
    <source>
        <dbReference type="ARBA" id="ARBA00022989"/>
    </source>
</evidence>
<dbReference type="GeneID" id="114447691"/>
<dbReference type="InterPro" id="IPR036770">
    <property type="entry name" value="Ankyrin_rpt-contain_sf"/>
</dbReference>
<evidence type="ECO:0000256" key="4">
    <source>
        <dbReference type="ARBA" id="ARBA00022568"/>
    </source>
</evidence>
<dbReference type="GO" id="GO:0098703">
    <property type="term" value="P:calcium ion import across plasma membrane"/>
    <property type="evidence" value="ECO:0007669"/>
    <property type="project" value="TreeGrafter"/>
</dbReference>
<feature type="transmembrane region" description="Helical" evidence="17">
    <location>
        <begin position="354"/>
        <end position="377"/>
    </location>
</feature>
<evidence type="ECO:0000256" key="12">
    <source>
        <dbReference type="ARBA" id="ARBA00023136"/>
    </source>
</evidence>
<evidence type="ECO:0000256" key="6">
    <source>
        <dbReference type="ARBA" id="ARBA00022692"/>
    </source>
</evidence>
<evidence type="ECO:0000313" key="20">
    <source>
        <dbReference type="RefSeq" id="XP_028279885.1"/>
    </source>
</evidence>
<keyword evidence="13" id="KW-0407">Ion channel</keyword>
<dbReference type="Pfam" id="PF00520">
    <property type="entry name" value="Ion_trans"/>
    <property type="match status" value="1"/>
</dbReference>
<name>A0A6P7JSJ3_9TELE</name>
<gene>
    <name evidence="20" type="primary">LOC114447691</name>
</gene>
<dbReference type="SMART" id="SM00248">
    <property type="entry name" value="ANK"/>
    <property type="match status" value="5"/>
</dbReference>
<keyword evidence="19" id="KW-1185">Reference proteome</keyword>
<evidence type="ECO:0000256" key="15">
    <source>
        <dbReference type="PROSITE-ProRule" id="PRU00023"/>
    </source>
</evidence>
<protein>
    <submittedName>
        <fullName evidence="20">Uncharacterized protein LOC114447691</fullName>
    </submittedName>
</protein>
<evidence type="ECO:0000256" key="7">
    <source>
        <dbReference type="ARBA" id="ARBA00022737"/>
    </source>
</evidence>
<evidence type="ECO:0000256" key="8">
    <source>
        <dbReference type="ARBA" id="ARBA00022837"/>
    </source>
</evidence>
<evidence type="ECO:0000256" key="1">
    <source>
        <dbReference type="ARBA" id="ARBA00004651"/>
    </source>
</evidence>
<accession>A0A6P7JSJ3</accession>
<dbReference type="Gene3D" id="1.25.40.20">
    <property type="entry name" value="Ankyrin repeat-containing domain"/>
    <property type="match status" value="2"/>
</dbReference>
<keyword evidence="10 15" id="KW-0040">ANK repeat</keyword>
<keyword evidence="7" id="KW-0677">Repeat</keyword>
<keyword evidence="3" id="KW-1003">Cell membrane</keyword>
<keyword evidence="12 17" id="KW-0472">Membrane</keyword>
<keyword evidence="4" id="KW-0109">Calcium transport</keyword>
<keyword evidence="9 17" id="KW-1133">Transmembrane helix</keyword>
<evidence type="ECO:0000256" key="13">
    <source>
        <dbReference type="ARBA" id="ARBA00023303"/>
    </source>
</evidence>
<sequence>MEVTCASPSAAQNPGLELNMMGTSNTAQVLKCPEGSRSSVPAAMKAAAQWTSYSCRRWKQRGIKLAGVQLEMKYQGLAEDEGDEKQDKPDGENKNQKLLNHFRQLAVSNQDSDEVDLHFLDKVISDGADPNSSDRFGQTVLHEISRAWSVDVMRFFLDRGSDLLRPDQFGVTALHVASALDYQDMVQFLLDQKGARTLLDQQTPLHFAAKNDAVGSIRLLLQAGASISSRDYKHRTPLQLSANLERREASQLLLELGADAGTKDSDGQLCITALIRHMSPVAQLALRQFHGRDKMTRQQFFYLNRLEPESHLPGYPGPVHNEPVSPLQVVVQEGKLDLIMNPVFLKLIQVKWNLYGRLGAWLLLILNFLFNVSWTTVAISASIQRHSPDRYVLPQDWWRVLLVALALMLTLEEVLRELQDILRSRRKLRLWQQWAEGRLHDDLRCSHPMWSQERCFLLDQNQQIYRMRGSYSHDLWYHTHTQSKPKHKPGSNRNPDNSNEHHIESLTPNEVWLTPASSNPKMNVFDWLVYSLLMASISVHMVDVFHPSVLLHTISLRLFSITVIFLWLRLMKHVRAFRLMGPFIVMLGNIIGDVMRFLFLYLEIFIPYACSFWIMFGGQIPSMQSVTGLLYSLYRITLVDEYEYAAMVTVDEVMAPLLCGTFLAASSILCVNLLIALLTDTFQRVHDNSQANAVMQQAAVILQVEESMPFLCRFYDNKYISNYCSPLVETYNDDITTNPHHHSEMGRITGQIKETLDQFLVLQRDRETPTGSGVYMDQEQQDHRDRELQAIKAELKELRHLVQQLVQDSLLKPDQIQNVCMHIRTQE</sequence>
<proteinExistence type="predicted"/>
<evidence type="ECO:0000256" key="14">
    <source>
        <dbReference type="ARBA" id="ARBA00036634"/>
    </source>
</evidence>
<dbReference type="AlphaFoldDB" id="A0A6P7JSJ3"/>
<organism evidence="19 20">
    <name type="scientific">Parambassis ranga</name>
    <name type="common">Indian glassy fish</name>
    <dbReference type="NCBI Taxonomy" id="210632"/>
    <lineage>
        <taxon>Eukaryota</taxon>
        <taxon>Metazoa</taxon>
        <taxon>Chordata</taxon>
        <taxon>Craniata</taxon>
        <taxon>Vertebrata</taxon>
        <taxon>Euteleostomi</taxon>
        <taxon>Actinopterygii</taxon>
        <taxon>Neopterygii</taxon>
        <taxon>Teleostei</taxon>
        <taxon>Neoteleostei</taxon>
        <taxon>Acanthomorphata</taxon>
        <taxon>Ovalentaria</taxon>
        <taxon>Ambassidae</taxon>
        <taxon>Parambassis</taxon>
    </lineage>
</organism>
<feature type="domain" description="Ion transport" evidence="18">
    <location>
        <begin position="522"/>
        <end position="689"/>
    </location>
</feature>
<dbReference type="InParanoid" id="A0A6P7JSJ3"/>
<dbReference type="InterPro" id="IPR002110">
    <property type="entry name" value="Ankyrin_rpt"/>
</dbReference>
<feature type="region of interest" description="Disordered" evidence="16">
    <location>
        <begin position="481"/>
        <end position="501"/>
    </location>
</feature>
<evidence type="ECO:0000256" key="2">
    <source>
        <dbReference type="ARBA" id="ARBA00022448"/>
    </source>
</evidence>
<dbReference type="SUPFAM" id="SSF48403">
    <property type="entry name" value="Ankyrin repeat"/>
    <property type="match status" value="1"/>
</dbReference>
<evidence type="ECO:0000256" key="11">
    <source>
        <dbReference type="ARBA" id="ARBA00023065"/>
    </source>
</evidence>
<evidence type="ECO:0000256" key="16">
    <source>
        <dbReference type="SAM" id="MobiDB-lite"/>
    </source>
</evidence>
<dbReference type="GO" id="GO:0005886">
    <property type="term" value="C:plasma membrane"/>
    <property type="evidence" value="ECO:0007669"/>
    <property type="project" value="UniProtKB-SubCell"/>
</dbReference>
<feature type="compositionally biased region" description="Basic residues" evidence="16">
    <location>
        <begin position="481"/>
        <end position="490"/>
    </location>
</feature>
<dbReference type="PROSITE" id="PS50297">
    <property type="entry name" value="ANK_REP_REGION"/>
    <property type="match status" value="1"/>
</dbReference>
<evidence type="ECO:0000259" key="18">
    <source>
        <dbReference type="Pfam" id="PF00520"/>
    </source>
</evidence>
<keyword evidence="6 17" id="KW-0812">Transmembrane</keyword>
<comment type="subcellular location">
    <subcellularLocation>
        <location evidence="1">Cell membrane</location>
        <topology evidence="1">Multi-pass membrane protein</topology>
    </subcellularLocation>
</comment>
<dbReference type="Gene3D" id="1.10.287.70">
    <property type="match status" value="1"/>
</dbReference>
<dbReference type="PANTHER" id="PTHR10582:SF33">
    <property type="entry name" value="TRANSIENT RECEPTOR POTENTIAL CHANNEL PYREXIA"/>
    <property type="match status" value="1"/>
</dbReference>
<feature type="repeat" description="ANK" evidence="15">
    <location>
        <begin position="233"/>
        <end position="265"/>
    </location>
</feature>
<feature type="transmembrane region" description="Helical" evidence="17">
    <location>
        <begin position="524"/>
        <end position="542"/>
    </location>
</feature>
<comment type="catalytic activity">
    <reaction evidence="14">
        <text>Ca(2+)(in) = Ca(2+)(out)</text>
        <dbReference type="Rhea" id="RHEA:29671"/>
        <dbReference type="ChEBI" id="CHEBI:29108"/>
    </reaction>
</comment>
<dbReference type="OrthoDB" id="194358at2759"/>
<feature type="transmembrane region" description="Helical" evidence="17">
    <location>
        <begin position="554"/>
        <end position="571"/>
    </location>
</feature>
<evidence type="ECO:0000256" key="3">
    <source>
        <dbReference type="ARBA" id="ARBA00022475"/>
    </source>
</evidence>
<dbReference type="PROSITE" id="PS50088">
    <property type="entry name" value="ANK_REPEAT"/>
    <property type="match status" value="2"/>
</dbReference>
<keyword evidence="11" id="KW-0406">Ion transport</keyword>
<dbReference type="PANTHER" id="PTHR10582">
    <property type="entry name" value="TRANSIENT RECEPTOR POTENTIAL ION CHANNEL PROTEIN"/>
    <property type="match status" value="1"/>
</dbReference>
<reference evidence="20" key="1">
    <citation type="submission" date="2025-08" db="UniProtKB">
        <authorList>
            <consortium name="RefSeq"/>
        </authorList>
    </citation>
    <scope>IDENTIFICATION</scope>
</reference>
<evidence type="ECO:0000313" key="19">
    <source>
        <dbReference type="Proteomes" id="UP000515145"/>
    </source>
</evidence>
<feature type="transmembrane region" description="Helical" evidence="17">
    <location>
        <begin position="655"/>
        <end position="678"/>
    </location>
</feature>
<keyword evidence="5" id="KW-0107">Calcium channel</keyword>
<keyword evidence="8" id="KW-0106">Calcium</keyword>
<dbReference type="Pfam" id="PF12796">
    <property type="entry name" value="Ank_2"/>
    <property type="match status" value="2"/>
</dbReference>
<dbReference type="RefSeq" id="XP_028279885.1">
    <property type="nucleotide sequence ID" value="XM_028424084.1"/>
</dbReference>
<dbReference type="InterPro" id="IPR005821">
    <property type="entry name" value="Ion_trans_dom"/>
</dbReference>
<evidence type="ECO:0000256" key="10">
    <source>
        <dbReference type="ARBA" id="ARBA00023043"/>
    </source>
</evidence>
<keyword evidence="2" id="KW-0813">Transport</keyword>
<dbReference type="GO" id="GO:0005262">
    <property type="term" value="F:calcium channel activity"/>
    <property type="evidence" value="ECO:0007669"/>
    <property type="project" value="UniProtKB-KW"/>
</dbReference>
<dbReference type="InterPro" id="IPR024862">
    <property type="entry name" value="TRPV"/>
</dbReference>
<evidence type="ECO:0000256" key="5">
    <source>
        <dbReference type="ARBA" id="ARBA00022673"/>
    </source>
</evidence>
<feature type="repeat" description="ANK" evidence="15">
    <location>
        <begin position="200"/>
        <end position="232"/>
    </location>
</feature>